<dbReference type="Gene3D" id="3.40.50.1820">
    <property type="entry name" value="alpha/beta hydrolase"/>
    <property type="match status" value="2"/>
</dbReference>
<evidence type="ECO:0008006" key="4">
    <source>
        <dbReference type="Google" id="ProtNLM"/>
    </source>
</evidence>
<dbReference type="PIRSF" id="PIRSF029171">
    <property type="entry name" value="Esterase_LipA"/>
    <property type="match status" value="1"/>
</dbReference>
<dbReference type="PANTHER" id="PTHR34853">
    <property type="match status" value="1"/>
</dbReference>
<organism evidence="2 3">
    <name type="scientific">Mycolicibacterium mageritense</name>
    <name type="common">Mycobacterium mageritense</name>
    <dbReference type="NCBI Taxonomy" id="53462"/>
    <lineage>
        <taxon>Bacteria</taxon>
        <taxon>Bacillati</taxon>
        <taxon>Actinomycetota</taxon>
        <taxon>Actinomycetes</taxon>
        <taxon>Mycobacteriales</taxon>
        <taxon>Mycobacteriaceae</taxon>
        <taxon>Mycolicibacterium</taxon>
    </lineage>
</organism>
<evidence type="ECO:0000256" key="1">
    <source>
        <dbReference type="SAM" id="SignalP"/>
    </source>
</evidence>
<accession>A0AAI8TW88</accession>
<dbReference type="EMBL" id="AP027452">
    <property type="protein sequence ID" value="BDY29918.1"/>
    <property type="molecule type" value="Genomic_DNA"/>
</dbReference>
<name>A0AAI8TW88_MYCME</name>
<dbReference type="PROSITE" id="PS51257">
    <property type="entry name" value="PROKAR_LIPOPROTEIN"/>
    <property type="match status" value="1"/>
</dbReference>
<dbReference type="PANTHER" id="PTHR34853:SF1">
    <property type="entry name" value="LIPASE 5"/>
    <property type="match status" value="1"/>
</dbReference>
<dbReference type="GO" id="GO:0016042">
    <property type="term" value="P:lipid catabolic process"/>
    <property type="evidence" value="ECO:0007669"/>
    <property type="project" value="InterPro"/>
</dbReference>
<evidence type="ECO:0000313" key="2">
    <source>
        <dbReference type="EMBL" id="BDY29918.1"/>
    </source>
</evidence>
<reference evidence="2" key="1">
    <citation type="submission" date="2023-03" db="EMBL/GenBank/DDBJ databases">
        <title>Draft genome sequence of a Mycolicibacterium mageritense strain H4_3_1 isolated from a hybrid biological-inorganic system reactor.</title>
        <authorList>
            <person name="Feng X."/>
            <person name="Kazama D."/>
            <person name="Sato K."/>
            <person name="Kobayashi H."/>
        </authorList>
    </citation>
    <scope>NUCLEOTIDE SEQUENCE</scope>
    <source>
        <strain evidence="2">H4_3_1</strain>
    </source>
</reference>
<evidence type="ECO:0000313" key="3">
    <source>
        <dbReference type="Proteomes" id="UP001241092"/>
    </source>
</evidence>
<dbReference type="RefSeq" id="WP_276821917.1">
    <property type="nucleotide sequence ID" value="NZ_AP027452.1"/>
</dbReference>
<sequence length="398" mass="42072">MVRVLALLALVLALVTGCGAPSEQQSPQEDPDSAGHVVSETQLDDLAPALRDAAASARTMTYASRNGVNDAVSHVTGSVFVPKGTPPPGGFPVVALGHRTTGTSAECAPSRSPDLLGEAATVAALLKAGYVVTVPDYQGLGRPSEPDEYDFHPYLDSTTAGYNMIDAVRAARTMVPETSASWAVLGAREGGQAAWAANELADNYGYDLKLVATAALAPMADIAGLADAAAAGTLTTDQKLVYVAYLAALKDEYYYDFELDDYRRGAAQQNWDALLRCQDAAQRTSLAEKLTADDLRPATPEALQTLRGYLQKTNLPQGPTQVPMYVIYGGQDSVIPAAWTERALIAGCTMGDVIQIAYWPDKNGDQIEPLAALGWLADRLKSLPSANDCPAFTAAHKP</sequence>
<dbReference type="InterPro" id="IPR005152">
    <property type="entry name" value="Lipase_secreted"/>
</dbReference>
<feature type="chain" id="PRO_5042590652" description="Alpha/beta hydrolase" evidence="1">
    <location>
        <begin position="21"/>
        <end position="398"/>
    </location>
</feature>
<gene>
    <name evidence="2" type="ORF">hbim_03861</name>
</gene>
<feature type="signal peptide" evidence="1">
    <location>
        <begin position="1"/>
        <end position="20"/>
    </location>
</feature>
<dbReference type="AlphaFoldDB" id="A0AAI8TW88"/>
<proteinExistence type="predicted"/>
<dbReference type="Pfam" id="PF03583">
    <property type="entry name" value="LIP"/>
    <property type="match status" value="1"/>
</dbReference>
<dbReference type="Proteomes" id="UP001241092">
    <property type="component" value="Chromosome"/>
</dbReference>
<protein>
    <recommendedName>
        <fullName evidence="4">Alpha/beta hydrolase</fullName>
    </recommendedName>
</protein>
<keyword evidence="1" id="KW-0732">Signal</keyword>
<dbReference type="InterPro" id="IPR029058">
    <property type="entry name" value="AB_hydrolase_fold"/>
</dbReference>
<dbReference type="SUPFAM" id="SSF53474">
    <property type="entry name" value="alpha/beta-Hydrolases"/>
    <property type="match status" value="1"/>
</dbReference>
<dbReference type="GO" id="GO:0004806">
    <property type="term" value="F:triacylglycerol lipase activity"/>
    <property type="evidence" value="ECO:0007669"/>
    <property type="project" value="InterPro"/>
</dbReference>